<sequence length="134" mass="14840">MRPGTEAARRLYGHNLPMNRARCPNTKTKSQQLQPKFTESSEPDISPEYALPGLPRLATRQGSRRLLATPGDNASRRRQGRRRRPHSVSAGPCYEIAWHSATGLALPIRIRGPPSTHSESRATPVSQNVKTLVP</sequence>
<gene>
    <name evidence="2" type="ORF">GCM10017557_07690</name>
</gene>
<organism evidence="2 3">
    <name type="scientific">Streptomyces aurantiacus</name>
    <dbReference type="NCBI Taxonomy" id="47760"/>
    <lineage>
        <taxon>Bacteria</taxon>
        <taxon>Bacillati</taxon>
        <taxon>Actinomycetota</taxon>
        <taxon>Actinomycetes</taxon>
        <taxon>Kitasatosporales</taxon>
        <taxon>Streptomycetaceae</taxon>
        <taxon>Streptomyces</taxon>
        <taxon>Streptomyces aurantiacus group</taxon>
    </lineage>
</organism>
<dbReference type="Proteomes" id="UP000516444">
    <property type="component" value="Chromosome"/>
</dbReference>
<proteinExistence type="predicted"/>
<accession>A0A7G1NW31</accession>
<dbReference type="KEGG" id="sgm:GCM10017557_07690"/>
<feature type="compositionally biased region" description="Polar residues" evidence="1">
    <location>
        <begin position="115"/>
        <end position="134"/>
    </location>
</feature>
<reference evidence="2 3" key="1">
    <citation type="journal article" date="2014" name="Int. J. Syst. Evol. Microbiol.">
        <title>Complete genome sequence of Corynebacterium casei LMG S-19264T (=DSM 44701T), isolated from a smear-ripened cheese.</title>
        <authorList>
            <consortium name="US DOE Joint Genome Institute (JGI-PGF)"/>
            <person name="Walter F."/>
            <person name="Albersmeier A."/>
            <person name="Kalinowski J."/>
            <person name="Ruckert C."/>
        </authorList>
    </citation>
    <scope>NUCLEOTIDE SEQUENCE [LARGE SCALE GENOMIC DNA]</scope>
    <source>
        <strain evidence="2 3">JCM 4677</strain>
    </source>
</reference>
<evidence type="ECO:0000256" key="1">
    <source>
        <dbReference type="SAM" id="MobiDB-lite"/>
    </source>
</evidence>
<dbReference type="AlphaFoldDB" id="A0A7G1NW31"/>
<feature type="compositionally biased region" description="Polar residues" evidence="1">
    <location>
        <begin position="25"/>
        <end position="40"/>
    </location>
</feature>
<name>A0A7G1NW31_9ACTN</name>
<keyword evidence="3" id="KW-1185">Reference proteome</keyword>
<feature type="region of interest" description="Disordered" evidence="1">
    <location>
        <begin position="1"/>
        <end position="91"/>
    </location>
</feature>
<protein>
    <submittedName>
        <fullName evidence="2">Uncharacterized protein</fullName>
    </submittedName>
</protein>
<evidence type="ECO:0000313" key="2">
    <source>
        <dbReference type="EMBL" id="BCL25910.1"/>
    </source>
</evidence>
<dbReference type="EMBL" id="AP023440">
    <property type="protein sequence ID" value="BCL25910.1"/>
    <property type="molecule type" value="Genomic_DNA"/>
</dbReference>
<feature type="region of interest" description="Disordered" evidence="1">
    <location>
        <begin position="108"/>
        <end position="134"/>
    </location>
</feature>
<feature type="compositionally biased region" description="Basic residues" evidence="1">
    <location>
        <begin position="76"/>
        <end position="86"/>
    </location>
</feature>
<evidence type="ECO:0000313" key="3">
    <source>
        <dbReference type="Proteomes" id="UP000516444"/>
    </source>
</evidence>